<evidence type="ECO:0000256" key="1">
    <source>
        <dbReference type="ARBA" id="ARBA00007527"/>
    </source>
</evidence>
<gene>
    <name evidence="3" type="ORF">SNEC2469_LOCUS14064</name>
</gene>
<dbReference type="OrthoDB" id="414249at2759"/>
<dbReference type="EMBL" id="CAJNJA010022490">
    <property type="protein sequence ID" value="CAE7494301.1"/>
    <property type="molecule type" value="Genomic_DNA"/>
</dbReference>
<keyword evidence="2" id="KW-0378">Hydrolase</keyword>
<dbReference type="PANTHER" id="PTHR10858">
    <property type="entry name" value="DEOXYRIBONUCLEASE II"/>
    <property type="match status" value="1"/>
</dbReference>
<evidence type="ECO:0000313" key="4">
    <source>
        <dbReference type="Proteomes" id="UP000601435"/>
    </source>
</evidence>
<name>A0A812SVE4_9DINO</name>
<evidence type="ECO:0000313" key="3">
    <source>
        <dbReference type="EMBL" id="CAE7494301.1"/>
    </source>
</evidence>
<comment type="similarity">
    <text evidence="1">Belongs to the DNase II family.</text>
</comment>
<dbReference type="InterPro" id="IPR004947">
    <property type="entry name" value="DNase_II"/>
</dbReference>
<keyword evidence="4" id="KW-1185">Reference proteome</keyword>
<accession>A0A812SVE4</accession>
<evidence type="ECO:0000256" key="2">
    <source>
        <dbReference type="ARBA" id="ARBA00022801"/>
    </source>
</evidence>
<reference evidence="3" key="1">
    <citation type="submission" date="2021-02" db="EMBL/GenBank/DDBJ databases">
        <authorList>
            <person name="Dougan E. K."/>
            <person name="Rhodes N."/>
            <person name="Thang M."/>
            <person name="Chan C."/>
        </authorList>
    </citation>
    <scope>NUCLEOTIDE SEQUENCE</scope>
</reference>
<comment type="caution">
    <text evidence="3">The sequence shown here is derived from an EMBL/GenBank/DDBJ whole genome shotgun (WGS) entry which is preliminary data.</text>
</comment>
<proteinExistence type="inferred from homology"/>
<dbReference type="PANTHER" id="PTHR10858:SF23">
    <property type="entry name" value="DEOXYRIBONUCLEASE II"/>
    <property type="match status" value="1"/>
</dbReference>
<protein>
    <submittedName>
        <fullName evidence="3">Uncharacterized protein</fullName>
    </submittedName>
</protein>
<dbReference type="GO" id="GO:0004531">
    <property type="term" value="F:deoxyribonuclease II activity"/>
    <property type="evidence" value="ECO:0007669"/>
    <property type="project" value="InterPro"/>
</dbReference>
<dbReference type="AlphaFoldDB" id="A0A812SVE4"/>
<organism evidence="3 4">
    <name type="scientific">Symbiodinium necroappetens</name>
    <dbReference type="NCBI Taxonomy" id="1628268"/>
    <lineage>
        <taxon>Eukaryota</taxon>
        <taxon>Sar</taxon>
        <taxon>Alveolata</taxon>
        <taxon>Dinophyceae</taxon>
        <taxon>Suessiales</taxon>
        <taxon>Symbiodiniaceae</taxon>
        <taxon>Symbiodinium</taxon>
    </lineage>
</organism>
<sequence>MCFEMVSNDAEASLCDHGAQIPRPAAAKGKGGCLCLKMLCGLFRIVLITHAASLAGAFPMRRLTELGARSSGSPVPLLGDGSPVDWWFAFKPTAEAFPNCSSQLTCEFGGDKSAFKSWSLQYVLASSKSGRTTAMSLHSDCLGNGADPVSRTFAQVYSGIAANYVIWNDQFYGDPLLNVKPKCGRVCPAPWGHSKGVMAWGEDGTGFVMQVSTPDWPGSGSKSKTRKQGNTLGCCQADNIRVAQHFFALRLATSYDTHLVLQALQRASVATDPSNNQLVKLSSGPADLASLAKQLGVVQQVAEPFLATLSVKTARSQIRLLGKPSGLHVPPWHMVSSLLGGQPLRTATWWDRPEINSTRAGFVPGCWSSHFKSAPGEVQVALTGQWNGEKFSLRGNPSSNSNHAKLGVSLSGTKLAVLGDMNEQGSLGMPGDEPCSASQNGRGGLFFVVEDDQLHTGLSALMRGETADYVGGQLSCTWPAFGFLLLKHGSFERLKP</sequence>
<dbReference type="Pfam" id="PF03265">
    <property type="entry name" value="DNase_II"/>
    <property type="match status" value="1"/>
</dbReference>
<dbReference type="Proteomes" id="UP000601435">
    <property type="component" value="Unassembled WGS sequence"/>
</dbReference>